<keyword evidence="2" id="KW-1185">Reference proteome</keyword>
<dbReference type="InParanoid" id="A0A165SSR6"/>
<evidence type="ECO:0008006" key="3">
    <source>
        <dbReference type="Google" id="ProtNLM"/>
    </source>
</evidence>
<evidence type="ECO:0000313" key="1">
    <source>
        <dbReference type="EMBL" id="KZT25620.1"/>
    </source>
</evidence>
<dbReference type="AlphaFoldDB" id="A0A165SSR6"/>
<protein>
    <recommendedName>
        <fullName evidence="3">Copia protein</fullName>
    </recommendedName>
</protein>
<name>A0A165SSR6_9AGAM</name>
<dbReference type="EMBL" id="KV425571">
    <property type="protein sequence ID" value="KZT25620.1"/>
    <property type="molecule type" value="Genomic_DNA"/>
</dbReference>
<evidence type="ECO:0000313" key="2">
    <source>
        <dbReference type="Proteomes" id="UP000076761"/>
    </source>
</evidence>
<organism evidence="1 2">
    <name type="scientific">Neolentinus lepideus HHB14362 ss-1</name>
    <dbReference type="NCBI Taxonomy" id="1314782"/>
    <lineage>
        <taxon>Eukaryota</taxon>
        <taxon>Fungi</taxon>
        <taxon>Dikarya</taxon>
        <taxon>Basidiomycota</taxon>
        <taxon>Agaricomycotina</taxon>
        <taxon>Agaricomycetes</taxon>
        <taxon>Gloeophyllales</taxon>
        <taxon>Gloeophyllaceae</taxon>
        <taxon>Neolentinus</taxon>
    </lineage>
</organism>
<proteinExistence type="predicted"/>
<dbReference type="OrthoDB" id="3255262at2759"/>
<gene>
    <name evidence="1" type="ORF">NEOLEDRAFT_1028398</name>
</gene>
<feature type="non-terminal residue" evidence="1">
    <location>
        <position position="63"/>
    </location>
</feature>
<reference evidence="1 2" key="1">
    <citation type="journal article" date="2016" name="Mol. Biol. Evol.">
        <title>Comparative Genomics of Early-Diverging Mushroom-Forming Fungi Provides Insights into the Origins of Lignocellulose Decay Capabilities.</title>
        <authorList>
            <person name="Nagy L.G."/>
            <person name="Riley R."/>
            <person name="Tritt A."/>
            <person name="Adam C."/>
            <person name="Daum C."/>
            <person name="Floudas D."/>
            <person name="Sun H."/>
            <person name="Yadav J.S."/>
            <person name="Pangilinan J."/>
            <person name="Larsson K.H."/>
            <person name="Matsuura K."/>
            <person name="Barry K."/>
            <person name="Labutti K."/>
            <person name="Kuo R."/>
            <person name="Ohm R.A."/>
            <person name="Bhattacharya S.S."/>
            <person name="Shirouzu T."/>
            <person name="Yoshinaga Y."/>
            <person name="Martin F.M."/>
            <person name="Grigoriev I.V."/>
            <person name="Hibbett D.S."/>
        </authorList>
    </citation>
    <scope>NUCLEOTIDE SEQUENCE [LARGE SCALE GENOMIC DNA]</scope>
    <source>
        <strain evidence="1 2">HHB14362 ss-1</strain>
    </source>
</reference>
<accession>A0A165SSR6</accession>
<feature type="non-terminal residue" evidence="1">
    <location>
        <position position="1"/>
    </location>
</feature>
<dbReference type="Proteomes" id="UP000076761">
    <property type="component" value="Unassembled WGS sequence"/>
</dbReference>
<sequence>LGYLLSGPSMLYIDNQSALAVVKNPEHHGHMKHLELTDKMPADCMTKVLAKGKVEITVGLLGL</sequence>